<reference evidence="9" key="2">
    <citation type="submission" date="2017-05" db="UniProtKB">
        <authorList>
            <consortium name="EnsemblMetazoa"/>
        </authorList>
    </citation>
    <scope>IDENTIFICATION</scope>
</reference>
<keyword evidence="1" id="KW-0479">Metal-binding</keyword>
<feature type="domain" description="B box-type" evidence="8">
    <location>
        <begin position="140"/>
        <end position="177"/>
    </location>
</feature>
<dbReference type="PANTHER" id="PTHR25462:SF296">
    <property type="entry name" value="MEIOTIC P26, ISOFORM F"/>
    <property type="match status" value="1"/>
</dbReference>
<feature type="region of interest" description="Disordered" evidence="5">
    <location>
        <begin position="242"/>
        <end position="410"/>
    </location>
</feature>
<protein>
    <recommendedName>
        <fullName evidence="11">RING-type domain-containing protein</fullName>
    </recommendedName>
</protein>
<evidence type="ECO:0000256" key="2">
    <source>
        <dbReference type="ARBA" id="ARBA00022771"/>
    </source>
</evidence>
<evidence type="ECO:0000256" key="3">
    <source>
        <dbReference type="ARBA" id="ARBA00022833"/>
    </source>
</evidence>
<dbReference type="GO" id="GO:0008270">
    <property type="term" value="F:zinc ion binding"/>
    <property type="evidence" value="ECO:0007669"/>
    <property type="project" value="UniProtKB-KW"/>
</dbReference>
<evidence type="ECO:0008006" key="11">
    <source>
        <dbReference type="Google" id="ProtNLM"/>
    </source>
</evidence>
<dbReference type="PANTHER" id="PTHR25462">
    <property type="entry name" value="BONUS, ISOFORM C-RELATED"/>
    <property type="match status" value="1"/>
</dbReference>
<dbReference type="Gene3D" id="3.30.40.10">
    <property type="entry name" value="Zinc/RING finger domain, C3HC4 (zinc finger)"/>
    <property type="match status" value="1"/>
</dbReference>
<dbReference type="PROSITE" id="PS00518">
    <property type="entry name" value="ZF_RING_1"/>
    <property type="match status" value="1"/>
</dbReference>
<evidence type="ECO:0000313" key="9">
    <source>
        <dbReference type="EnsemblMetazoa" id="Aqu2.1.37292_001"/>
    </source>
</evidence>
<proteinExistence type="predicted"/>
<dbReference type="InterPro" id="IPR000315">
    <property type="entry name" value="Znf_B-box"/>
</dbReference>
<keyword evidence="6" id="KW-0812">Transmembrane</keyword>
<dbReference type="InterPro" id="IPR017907">
    <property type="entry name" value="Znf_RING_CS"/>
</dbReference>
<reference evidence="10" key="1">
    <citation type="journal article" date="2010" name="Nature">
        <title>The Amphimedon queenslandica genome and the evolution of animal complexity.</title>
        <authorList>
            <person name="Srivastava M."/>
            <person name="Simakov O."/>
            <person name="Chapman J."/>
            <person name="Fahey B."/>
            <person name="Gauthier M.E."/>
            <person name="Mitros T."/>
            <person name="Richards G.S."/>
            <person name="Conaco C."/>
            <person name="Dacre M."/>
            <person name="Hellsten U."/>
            <person name="Larroux C."/>
            <person name="Putnam N.H."/>
            <person name="Stanke M."/>
            <person name="Adamska M."/>
            <person name="Darling A."/>
            <person name="Degnan S.M."/>
            <person name="Oakley T.H."/>
            <person name="Plachetzki D.C."/>
            <person name="Zhai Y."/>
            <person name="Adamski M."/>
            <person name="Calcino A."/>
            <person name="Cummins S.F."/>
            <person name="Goodstein D.M."/>
            <person name="Harris C."/>
            <person name="Jackson D.J."/>
            <person name="Leys S.P."/>
            <person name="Shu S."/>
            <person name="Woodcroft B.J."/>
            <person name="Vervoort M."/>
            <person name="Kosik K.S."/>
            <person name="Manning G."/>
            <person name="Degnan B.M."/>
            <person name="Rokhsar D.S."/>
        </authorList>
    </citation>
    <scope>NUCLEOTIDE SEQUENCE [LARGE SCALE GENOMIC DNA]</scope>
</reference>
<dbReference type="EnsemblMetazoa" id="XM_019994259.1">
    <property type="protein sequence ID" value="XP_019849818.1"/>
    <property type="gene ID" value="LOC109580756"/>
</dbReference>
<feature type="transmembrane region" description="Helical" evidence="6">
    <location>
        <begin position="477"/>
        <end position="506"/>
    </location>
</feature>
<feature type="transmembrane region" description="Helical" evidence="6">
    <location>
        <begin position="774"/>
        <end position="796"/>
    </location>
</feature>
<evidence type="ECO:0000256" key="1">
    <source>
        <dbReference type="ARBA" id="ARBA00022723"/>
    </source>
</evidence>
<dbReference type="InterPro" id="IPR047153">
    <property type="entry name" value="TRIM45/56/19-like"/>
</dbReference>
<dbReference type="EnsemblMetazoa" id="Aqu2.1.37292_001">
    <property type="protein sequence ID" value="Aqu2.1.37292_001"/>
    <property type="gene ID" value="Aqu2.1.37292"/>
</dbReference>
<dbReference type="Proteomes" id="UP000007879">
    <property type="component" value="Unassembled WGS sequence"/>
</dbReference>
<keyword evidence="3" id="KW-0862">Zinc</keyword>
<gene>
    <name evidence="9" type="primary">109580756</name>
</gene>
<evidence type="ECO:0000259" key="8">
    <source>
        <dbReference type="PROSITE" id="PS50119"/>
    </source>
</evidence>
<feature type="compositionally biased region" description="Polar residues" evidence="5">
    <location>
        <begin position="265"/>
        <end position="281"/>
    </location>
</feature>
<keyword evidence="6" id="KW-0472">Membrane</keyword>
<feature type="compositionally biased region" description="Acidic residues" evidence="5">
    <location>
        <begin position="355"/>
        <end position="368"/>
    </location>
</feature>
<name>A0A1X7VCP8_AMPQE</name>
<dbReference type="PROSITE" id="PS50119">
    <property type="entry name" value="ZF_BBOX"/>
    <property type="match status" value="1"/>
</dbReference>
<dbReference type="InterPro" id="IPR013083">
    <property type="entry name" value="Znf_RING/FYVE/PHD"/>
</dbReference>
<keyword evidence="6" id="KW-1133">Transmembrane helix</keyword>
<feature type="compositionally biased region" description="Low complexity" evidence="5">
    <location>
        <begin position="200"/>
        <end position="210"/>
    </location>
</feature>
<feature type="domain" description="RING-type" evidence="7">
    <location>
        <begin position="45"/>
        <end position="89"/>
    </location>
</feature>
<dbReference type="SUPFAM" id="SSF57850">
    <property type="entry name" value="RING/U-box"/>
    <property type="match status" value="1"/>
</dbReference>
<feature type="compositionally biased region" description="Basic and acidic residues" evidence="5">
    <location>
        <begin position="312"/>
        <end position="323"/>
    </location>
</feature>
<dbReference type="InterPro" id="IPR001841">
    <property type="entry name" value="Znf_RING"/>
</dbReference>
<dbReference type="Pfam" id="PF13445">
    <property type="entry name" value="zf-RING_UBOX"/>
    <property type="match status" value="1"/>
</dbReference>
<evidence type="ECO:0000313" key="10">
    <source>
        <dbReference type="Proteomes" id="UP000007879"/>
    </source>
</evidence>
<feature type="compositionally biased region" description="Acidic residues" evidence="5">
    <location>
        <begin position="391"/>
        <end position="404"/>
    </location>
</feature>
<dbReference type="OrthoDB" id="111250at2759"/>
<evidence type="ECO:0000256" key="6">
    <source>
        <dbReference type="SAM" id="Phobius"/>
    </source>
</evidence>
<evidence type="ECO:0000256" key="5">
    <source>
        <dbReference type="SAM" id="MobiDB-lite"/>
    </source>
</evidence>
<accession>A0A1X7VCP8</accession>
<feature type="region of interest" description="Disordered" evidence="5">
    <location>
        <begin position="182"/>
        <end position="213"/>
    </location>
</feature>
<evidence type="ECO:0000256" key="4">
    <source>
        <dbReference type="PROSITE-ProRule" id="PRU00024"/>
    </source>
</evidence>
<sequence>MAQGIIGADLELEMKNYVASMVTSSTTSLSSSDVSALGSQKSVRCPICLMKYKDPRRLACEHTFCKDCLQAVLKGQKRDKTLLKCLICQEPAQLHHPESVEDLDKAVISSNIETAHKSFSRNEIQCSKCSGRLCSCCVHVVCNKCGKYVSTMHCRTCKKSVCTRCTREHTQHLLVEIETEHEMLRQKKREEEEEEEWERGSGSSKDSGGSANQYYSVNIEDSEEDYINEGEEGMVAAINPHSYALNNNNDNDLSQSLDEEEGRRSGNSSKDSDGEVTQSYAINDIGNDSEEERSPTNSQGSSGGPTGCYTVTHDEEELRVRDEEVQDDDDDEESNNELERNIIRNQVHQEHDPSITDDDDDDDDDDDIPDHIEANVIVAGGRYEERGRETEETDESTSSIDEDGPDRPPTMIDDDEFDLNERVNETVQVNPVLLRRLQPSAPSNEKRQSKIVLVPKPIEMEELDGPPRYREIRSMKWCARITFGLVIVLVFCIFAFGGLALTAFFLSPRNTDTFVSEGELVLLSRLKPFWSRDLTVTSIGPYDSPYNYQTELYLLDCDNLVTSSVAYSVFSSGSQLSSATDLTADIPTAPNSSYAYLISGSTLSFNITIISDTTYRECASELNIYENYDDFINEDGLKAVQTNCINIRKPSSAQSPTIVTFSSTKDSFYFVTVFVPPSASYHVNVSVEKIFYTNSSLMNTNDCTLRSTRSNALDVYECSFSLLTDFVIDLNEKCVLAETTPLPPYSSPSVVKLSLLAEPNIFRNIAYAVIPSPLLVYLVACLIVWICYKGCVICCYKVSKRSRLYMTAI</sequence>
<feature type="compositionally biased region" description="Acidic residues" evidence="5">
    <location>
        <begin position="324"/>
        <end position="336"/>
    </location>
</feature>
<dbReference type="AlphaFoldDB" id="A0A1X7VCP8"/>
<evidence type="ECO:0000259" key="7">
    <source>
        <dbReference type="PROSITE" id="PS50089"/>
    </source>
</evidence>
<dbReference type="SMART" id="SM00184">
    <property type="entry name" value="RING"/>
    <property type="match status" value="1"/>
</dbReference>
<dbReference type="PROSITE" id="PS50089">
    <property type="entry name" value="ZF_RING_2"/>
    <property type="match status" value="1"/>
</dbReference>
<feature type="compositionally biased region" description="Basic and acidic residues" evidence="5">
    <location>
        <begin position="337"/>
        <end position="354"/>
    </location>
</feature>
<keyword evidence="10" id="KW-1185">Reference proteome</keyword>
<dbReference type="InParanoid" id="A0A1X7VCP8"/>
<organism evidence="9">
    <name type="scientific">Amphimedon queenslandica</name>
    <name type="common">Sponge</name>
    <dbReference type="NCBI Taxonomy" id="400682"/>
    <lineage>
        <taxon>Eukaryota</taxon>
        <taxon>Metazoa</taxon>
        <taxon>Porifera</taxon>
        <taxon>Demospongiae</taxon>
        <taxon>Heteroscleromorpha</taxon>
        <taxon>Haplosclerida</taxon>
        <taxon>Niphatidae</taxon>
        <taxon>Amphimedon</taxon>
    </lineage>
</organism>
<keyword evidence="2 4" id="KW-0863">Zinc-finger</keyword>
<dbReference type="InterPro" id="IPR027370">
    <property type="entry name" value="Znf-RING_euk"/>
</dbReference>